<feature type="transmembrane region" description="Helical" evidence="1">
    <location>
        <begin position="121"/>
        <end position="138"/>
    </location>
</feature>
<keyword evidence="1" id="KW-0472">Membrane</keyword>
<dbReference type="Proteomes" id="UP000000256">
    <property type="component" value="Chromosome"/>
</dbReference>
<dbReference type="AlphaFoldDB" id="A4XHI1"/>
<keyword evidence="1" id="KW-1133">Transmembrane helix</keyword>
<accession>A4XHI1</accession>
<evidence type="ECO:0000256" key="1">
    <source>
        <dbReference type="SAM" id="Phobius"/>
    </source>
</evidence>
<feature type="transmembrane region" description="Helical" evidence="1">
    <location>
        <begin position="183"/>
        <end position="209"/>
    </location>
</feature>
<dbReference type="EMBL" id="CP000679">
    <property type="protein sequence ID" value="ABP66366.2"/>
    <property type="molecule type" value="Genomic_DNA"/>
</dbReference>
<evidence type="ECO:0000313" key="2">
    <source>
        <dbReference type="EMBL" id="ABP66366.2"/>
    </source>
</evidence>
<feature type="transmembrane region" description="Helical" evidence="1">
    <location>
        <begin position="346"/>
        <end position="366"/>
    </location>
</feature>
<feature type="transmembrane region" description="Helical" evidence="1">
    <location>
        <begin position="308"/>
        <end position="325"/>
    </location>
</feature>
<reference evidence="2 3" key="1">
    <citation type="journal article" date="2008" name="Appl. Environ. Microbiol.">
        <title>Hydrogenomics of the extremely thermophilic bacterium Caldicellulosiruptor saccharolyticus.</title>
        <authorList>
            <person name="van de Werken H.J."/>
            <person name="Verhaart M.R."/>
            <person name="VanFossen A.L."/>
            <person name="Willquist K."/>
            <person name="Lewis D.L."/>
            <person name="Nichols J.D."/>
            <person name="Goorissen H.P."/>
            <person name="Mongodin E.F."/>
            <person name="Nelson K.E."/>
            <person name="van Niel E.W."/>
            <person name="Stams A.J."/>
            <person name="Ward D.E."/>
            <person name="de Vos W.M."/>
            <person name="van der Oost J."/>
            <person name="Kelly R.M."/>
            <person name="Kengen S.W."/>
        </authorList>
    </citation>
    <scope>NUCLEOTIDE SEQUENCE [LARGE SCALE GENOMIC DNA]</scope>
    <source>
        <strain evidence="3">ATCC 43494 / DSM 8903 / Tp8T 6331</strain>
    </source>
</reference>
<gene>
    <name evidence="2" type="ordered locus">Csac_0747</name>
</gene>
<feature type="transmembrane region" description="Helical" evidence="1">
    <location>
        <begin position="282"/>
        <end position="302"/>
    </location>
</feature>
<keyword evidence="1" id="KW-0812">Transmembrane</keyword>
<organism evidence="2 3">
    <name type="scientific">Caldicellulosiruptor saccharolyticus (strain ATCC 43494 / DSM 8903 / Tp8T 6331)</name>
    <dbReference type="NCBI Taxonomy" id="351627"/>
    <lineage>
        <taxon>Bacteria</taxon>
        <taxon>Bacillati</taxon>
        <taxon>Bacillota</taxon>
        <taxon>Bacillota incertae sedis</taxon>
        <taxon>Caldicellulosiruptorales</taxon>
        <taxon>Caldicellulosiruptoraceae</taxon>
        <taxon>Caldicellulosiruptor</taxon>
    </lineage>
</organism>
<feature type="transmembrane region" description="Helical" evidence="1">
    <location>
        <begin position="372"/>
        <end position="391"/>
    </location>
</feature>
<name>A4XHI1_CALS8</name>
<proteinExistence type="predicted"/>
<protein>
    <submittedName>
        <fullName evidence="2">Uncharacterized protein</fullName>
    </submittedName>
</protein>
<feature type="transmembrane region" description="Helical" evidence="1">
    <location>
        <begin position="24"/>
        <end position="42"/>
    </location>
</feature>
<dbReference type="KEGG" id="csc:Csac_0747"/>
<keyword evidence="3" id="KW-1185">Reference proteome</keyword>
<dbReference type="STRING" id="351627.Csac_0747"/>
<feature type="transmembrane region" description="Helical" evidence="1">
    <location>
        <begin position="48"/>
        <end position="77"/>
    </location>
</feature>
<sequence length="424" mass="49913">MIFTILKAEVRDTFQLYKKFMKNYLPAGLGAIFILAALPLVLPSTDLYVLILAFEKFLIILKSNAILQMLVLVAFFFLKTLTSKISTLCPQTPSIKIFYYSTNWLLFRVLLSVIYKIIKLALFYFIVYFFTLYFFDFFTNKEMIVFLCSFTKRFFFASICAEFIIFFKSFYISKNRKSIKFLFVIITILGFIHRLEWLVAVLFVPLIFLHQHWDCKKITELGAIMYKIKVGFANGNFNYLTDYSWRLYSLITPSLQKSFEVYMPKIFASIYKDLIIIKRTSLSQVIMALIIAVFFGFAYRYFGQYREIIFLLLQIFVIFFIKFLPANQYDLKKDVFYFKNLPSYKFITPLLVCIFSFLLYFLFVIVSGTFQYKLILLLFVLLLTNYLALLSVSHKSKFNLSSVAELGIYIFQFKIIAAVISSLL</sequence>
<feature type="transmembrane region" description="Helical" evidence="1">
    <location>
        <begin position="150"/>
        <end position="171"/>
    </location>
</feature>
<dbReference type="HOGENOM" id="CLU_646693_0_0_9"/>
<evidence type="ECO:0000313" key="3">
    <source>
        <dbReference type="Proteomes" id="UP000000256"/>
    </source>
</evidence>